<gene>
    <name evidence="6" type="ORF">JAAARDRAFT_41800</name>
</gene>
<protein>
    <recommendedName>
        <fullName evidence="5">MYND-type domain-containing protein</fullName>
    </recommendedName>
</protein>
<dbReference type="HOGENOM" id="CLU_086128_0_0_1"/>
<keyword evidence="7" id="KW-1185">Reference proteome</keyword>
<dbReference type="InterPro" id="IPR002893">
    <property type="entry name" value="Znf_MYND"/>
</dbReference>
<feature type="domain" description="MYND-type" evidence="5">
    <location>
        <begin position="6"/>
        <end position="42"/>
    </location>
</feature>
<evidence type="ECO:0000256" key="4">
    <source>
        <dbReference type="PROSITE-ProRule" id="PRU00134"/>
    </source>
</evidence>
<evidence type="ECO:0000256" key="1">
    <source>
        <dbReference type="ARBA" id="ARBA00022723"/>
    </source>
</evidence>
<evidence type="ECO:0000256" key="3">
    <source>
        <dbReference type="ARBA" id="ARBA00022833"/>
    </source>
</evidence>
<dbReference type="PROSITE" id="PS50865">
    <property type="entry name" value="ZF_MYND_2"/>
    <property type="match status" value="1"/>
</dbReference>
<sequence length="194" mass="21478">MNPPLCKVCLQPTSTWCSRCEQAFYCSPAHSQADWPRHRRECVPVSQNTIATPPLYQQPLVTVSAILFQPELERPRIVTVNCQPLSAPSPHGSCPIPMLRDFFPDSPNPSHVVLTAGLNNEPLRFPLHLFYCPNSLNRGSPVNRAIHRITSGAAPKAWCGPVVVLKFNGSRRQGYGDAGNNDLPALSTYFLAYQ</sequence>
<dbReference type="EMBL" id="KL197756">
    <property type="protein sequence ID" value="KDQ50707.1"/>
    <property type="molecule type" value="Genomic_DNA"/>
</dbReference>
<evidence type="ECO:0000256" key="2">
    <source>
        <dbReference type="ARBA" id="ARBA00022771"/>
    </source>
</evidence>
<keyword evidence="1" id="KW-0479">Metal-binding</keyword>
<dbReference type="OrthoDB" id="437457at2759"/>
<dbReference type="Gene3D" id="6.10.140.2220">
    <property type="match status" value="1"/>
</dbReference>
<dbReference type="AlphaFoldDB" id="A0A067PI50"/>
<name>A0A067PI50_9AGAM</name>
<keyword evidence="2 4" id="KW-0863">Zinc-finger</keyword>
<reference evidence="7" key="1">
    <citation type="journal article" date="2014" name="Proc. Natl. Acad. Sci. U.S.A.">
        <title>Extensive sampling of basidiomycete genomes demonstrates inadequacy of the white-rot/brown-rot paradigm for wood decay fungi.</title>
        <authorList>
            <person name="Riley R."/>
            <person name="Salamov A.A."/>
            <person name="Brown D.W."/>
            <person name="Nagy L.G."/>
            <person name="Floudas D."/>
            <person name="Held B.W."/>
            <person name="Levasseur A."/>
            <person name="Lombard V."/>
            <person name="Morin E."/>
            <person name="Otillar R."/>
            <person name="Lindquist E.A."/>
            <person name="Sun H."/>
            <person name="LaButti K.M."/>
            <person name="Schmutz J."/>
            <person name="Jabbour D."/>
            <person name="Luo H."/>
            <person name="Baker S.E."/>
            <person name="Pisabarro A.G."/>
            <person name="Walton J.D."/>
            <person name="Blanchette R.A."/>
            <person name="Henrissat B."/>
            <person name="Martin F."/>
            <person name="Cullen D."/>
            <person name="Hibbett D.S."/>
            <person name="Grigoriev I.V."/>
        </authorList>
    </citation>
    <scope>NUCLEOTIDE SEQUENCE [LARGE SCALE GENOMIC DNA]</scope>
    <source>
        <strain evidence="7">MUCL 33604</strain>
    </source>
</reference>
<dbReference type="SUPFAM" id="SSF144232">
    <property type="entry name" value="HIT/MYND zinc finger-like"/>
    <property type="match status" value="1"/>
</dbReference>
<evidence type="ECO:0000313" key="6">
    <source>
        <dbReference type="EMBL" id="KDQ50707.1"/>
    </source>
</evidence>
<evidence type="ECO:0000259" key="5">
    <source>
        <dbReference type="PROSITE" id="PS50865"/>
    </source>
</evidence>
<organism evidence="6 7">
    <name type="scientific">Jaapia argillacea MUCL 33604</name>
    <dbReference type="NCBI Taxonomy" id="933084"/>
    <lineage>
        <taxon>Eukaryota</taxon>
        <taxon>Fungi</taxon>
        <taxon>Dikarya</taxon>
        <taxon>Basidiomycota</taxon>
        <taxon>Agaricomycotina</taxon>
        <taxon>Agaricomycetes</taxon>
        <taxon>Agaricomycetidae</taxon>
        <taxon>Jaapiales</taxon>
        <taxon>Jaapiaceae</taxon>
        <taxon>Jaapia</taxon>
    </lineage>
</organism>
<dbReference type="Pfam" id="PF01753">
    <property type="entry name" value="zf-MYND"/>
    <property type="match status" value="1"/>
</dbReference>
<dbReference type="InParanoid" id="A0A067PI50"/>
<dbReference type="STRING" id="933084.A0A067PI50"/>
<dbReference type="Proteomes" id="UP000027265">
    <property type="component" value="Unassembled WGS sequence"/>
</dbReference>
<proteinExistence type="predicted"/>
<keyword evidence="3" id="KW-0862">Zinc</keyword>
<evidence type="ECO:0000313" key="7">
    <source>
        <dbReference type="Proteomes" id="UP000027265"/>
    </source>
</evidence>
<dbReference type="GO" id="GO:0008270">
    <property type="term" value="F:zinc ion binding"/>
    <property type="evidence" value="ECO:0007669"/>
    <property type="project" value="UniProtKB-KW"/>
</dbReference>
<accession>A0A067PI50</accession>
<dbReference type="PROSITE" id="PS01360">
    <property type="entry name" value="ZF_MYND_1"/>
    <property type="match status" value="1"/>
</dbReference>